<dbReference type="Pfam" id="PF00528">
    <property type="entry name" value="BPD_transp_1"/>
    <property type="match status" value="1"/>
</dbReference>
<dbReference type="InterPro" id="IPR035906">
    <property type="entry name" value="MetI-like_sf"/>
</dbReference>
<dbReference type="PROSITE" id="PS50928">
    <property type="entry name" value="ABC_TM1"/>
    <property type="match status" value="1"/>
</dbReference>
<evidence type="ECO:0000313" key="9">
    <source>
        <dbReference type="EMBL" id="PKY97962.1"/>
    </source>
</evidence>
<feature type="transmembrane region" description="Helical" evidence="7">
    <location>
        <begin position="233"/>
        <end position="257"/>
    </location>
</feature>
<evidence type="ECO:0000313" key="10">
    <source>
        <dbReference type="Proteomes" id="UP000234778"/>
    </source>
</evidence>
<evidence type="ECO:0000256" key="4">
    <source>
        <dbReference type="ARBA" id="ARBA00022692"/>
    </source>
</evidence>
<comment type="caution">
    <text evidence="9">The sequence shown here is derived from an EMBL/GenBank/DDBJ whole genome shotgun (WGS) entry which is preliminary data.</text>
</comment>
<evidence type="ECO:0000256" key="5">
    <source>
        <dbReference type="ARBA" id="ARBA00022989"/>
    </source>
</evidence>
<evidence type="ECO:0000256" key="2">
    <source>
        <dbReference type="ARBA" id="ARBA00022448"/>
    </source>
</evidence>
<reference evidence="9 10" key="1">
    <citation type="submission" date="2017-12" db="EMBL/GenBank/DDBJ databases">
        <title>Phylogenetic diversity of female urinary microbiome.</title>
        <authorList>
            <person name="Thomas-White K."/>
            <person name="Wolfe A.J."/>
        </authorList>
    </citation>
    <scope>NUCLEOTIDE SEQUENCE [LARGE SCALE GENOMIC DNA]</scope>
    <source>
        <strain evidence="9 10">UMB0319</strain>
    </source>
</reference>
<proteinExistence type="inferred from homology"/>
<dbReference type="Gene3D" id="1.10.3720.10">
    <property type="entry name" value="MetI-like"/>
    <property type="match status" value="1"/>
</dbReference>
<dbReference type="CDD" id="cd06261">
    <property type="entry name" value="TM_PBP2"/>
    <property type="match status" value="1"/>
</dbReference>
<keyword evidence="6 7" id="KW-0472">Membrane</keyword>
<evidence type="ECO:0000259" key="8">
    <source>
        <dbReference type="PROSITE" id="PS50928"/>
    </source>
</evidence>
<dbReference type="PANTHER" id="PTHR43744:SF8">
    <property type="entry name" value="SN-GLYCEROL-3-PHOSPHATE TRANSPORT SYSTEM PERMEASE PROTEIN UGPE"/>
    <property type="match status" value="1"/>
</dbReference>
<protein>
    <submittedName>
        <fullName evidence="9">Carbohydrate ABC transporter permease</fullName>
    </submittedName>
</protein>
<dbReference type="RefSeq" id="WP_101638370.1">
    <property type="nucleotide sequence ID" value="NZ_JAHAIH010000019.1"/>
</dbReference>
<dbReference type="Proteomes" id="UP000234778">
    <property type="component" value="Unassembled WGS sequence"/>
</dbReference>
<sequence length="272" mass="29201">MSQRKLSKSIYYLGTGLLAIGFIIPLVWALVSSVSPAAGTAQTDGYGLGNYVKLFTYGAGLPLYLKNSLVISAVCVLVTLVVATTGGYAFARFSFPFKNALFVLVLSIMMVPYAALLIPLIVWMKDLGMANSLVGVGLVLALFQLPFSVFMMRNAFATLPRDLEDAALIDGCGSFTAFTRILLPSVLPSLVTIGLFSYLAAWNDFMVSLYLLGMDNSPLPLALVNMRQQTIGVIDYGLTTAGVVVLTVPAFILFLALQRYYIKGMTSGAVKG</sequence>
<comment type="subcellular location">
    <subcellularLocation>
        <location evidence="1 7">Cell membrane</location>
        <topology evidence="1 7">Multi-pass membrane protein</topology>
    </subcellularLocation>
</comment>
<dbReference type="GeneID" id="81709267"/>
<feature type="transmembrane region" description="Helical" evidence="7">
    <location>
        <begin position="130"/>
        <end position="151"/>
    </location>
</feature>
<evidence type="ECO:0000256" key="7">
    <source>
        <dbReference type="RuleBase" id="RU363032"/>
    </source>
</evidence>
<evidence type="ECO:0000256" key="3">
    <source>
        <dbReference type="ARBA" id="ARBA00022475"/>
    </source>
</evidence>
<dbReference type="AlphaFoldDB" id="A0A2I1KQQ5"/>
<feature type="transmembrane region" description="Helical" evidence="7">
    <location>
        <begin position="12"/>
        <end position="31"/>
    </location>
</feature>
<accession>A0A2I1KQQ5</accession>
<organism evidence="9 10">
    <name type="scientific">Actinomyces urogenitalis</name>
    <dbReference type="NCBI Taxonomy" id="103621"/>
    <lineage>
        <taxon>Bacteria</taxon>
        <taxon>Bacillati</taxon>
        <taxon>Actinomycetota</taxon>
        <taxon>Actinomycetes</taxon>
        <taxon>Actinomycetales</taxon>
        <taxon>Actinomycetaceae</taxon>
        <taxon>Actinomyces</taxon>
    </lineage>
</organism>
<dbReference type="InterPro" id="IPR000515">
    <property type="entry name" value="MetI-like"/>
</dbReference>
<dbReference type="PANTHER" id="PTHR43744">
    <property type="entry name" value="ABC TRANSPORTER PERMEASE PROTEIN MG189-RELATED-RELATED"/>
    <property type="match status" value="1"/>
</dbReference>
<keyword evidence="4 7" id="KW-0812">Transmembrane</keyword>
<dbReference type="SUPFAM" id="SSF161098">
    <property type="entry name" value="MetI-like"/>
    <property type="match status" value="1"/>
</dbReference>
<dbReference type="EMBL" id="PKHA01000014">
    <property type="protein sequence ID" value="PKY97962.1"/>
    <property type="molecule type" value="Genomic_DNA"/>
</dbReference>
<keyword evidence="3" id="KW-1003">Cell membrane</keyword>
<dbReference type="GO" id="GO:0005886">
    <property type="term" value="C:plasma membrane"/>
    <property type="evidence" value="ECO:0007669"/>
    <property type="project" value="UniProtKB-SubCell"/>
</dbReference>
<gene>
    <name evidence="9" type="ORF">CYJ26_10005</name>
</gene>
<feature type="transmembrane region" description="Helical" evidence="7">
    <location>
        <begin position="69"/>
        <end position="90"/>
    </location>
</feature>
<evidence type="ECO:0000256" key="6">
    <source>
        <dbReference type="ARBA" id="ARBA00023136"/>
    </source>
</evidence>
<feature type="transmembrane region" description="Helical" evidence="7">
    <location>
        <begin position="102"/>
        <end position="124"/>
    </location>
</feature>
<comment type="similarity">
    <text evidence="7">Belongs to the binding-protein-dependent transport system permease family.</text>
</comment>
<name>A0A2I1KQQ5_9ACTO</name>
<dbReference type="GO" id="GO:0055085">
    <property type="term" value="P:transmembrane transport"/>
    <property type="evidence" value="ECO:0007669"/>
    <property type="project" value="InterPro"/>
</dbReference>
<feature type="transmembrane region" description="Helical" evidence="7">
    <location>
        <begin position="190"/>
        <end position="213"/>
    </location>
</feature>
<keyword evidence="5 7" id="KW-1133">Transmembrane helix</keyword>
<evidence type="ECO:0000256" key="1">
    <source>
        <dbReference type="ARBA" id="ARBA00004651"/>
    </source>
</evidence>
<keyword evidence="2 7" id="KW-0813">Transport</keyword>
<feature type="domain" description="ABC transmembrane type-1" evidence="8">
    <location>
        <begin position="65"/>
        <end position="257"/>
    </location>
</feature>